<name>A0AAV5QQN5_9ASCO</name>
<dbReference type="GO" id="GO:0043829">
    <property type="term" value="F:tRNA-specific adenosine-37 deaminase activity"/>
    <property type="evidence" value="ECO:0007669"/>
    <property type="project" value="TreeGrafter"/>
</dbReference>
<dbReference type="RefSeq" id="XP_064854178.1">
    <property type="nucleotide sequence ID" value="XM_064998106.1"/>
</dbReference>
<dbReference type="Proteomes" id="UP001360560">
    <property type="component" value="Unassembled WGS sequence"/>
</dbReference>
<feature type="region of interest" description="Disordered" evidence="1">
    <location>
        <begin position="196"/>
        <end position="222"/>
    </location>
</feature>
<feature type="domain" description="A to I editase" evidence="2">
    <location>
        <begin position="67"/>
        <end position="412"/>
    </location>
</feature>
<keyword evidence="4" id="KW-1185">Reference proteome</keyword>
<dbReference type="PANTHER" id="PTHR47803:SF1">
    <property type="entry name" value="TRNA-SPECIFIC ADENOSINE DEAMINASE 1"/>
    <property type="match status" value="1"/>
</dbReference>
<evidence type="ECO:0000256" key="1">
    <source>
        <dbReference type="SAM" id="MobiDB-lite"/>
    </source>
</evidence>
<comment type="caution">
    <text evidence="3">The sequence shown here is derived from an EMBL/GenBank/DDBJ whole genome shotgun (WGS) entry which is preliminary data.</text>
</comment>
<dbReference type="Pfam" id="PF02137">
    <property type="entry name" value="A_deamin"/>
    <property type="match status" value="1"/>
</dbReference>
<dbReference type="GO" id="GO:0003723">
    <property type="term" value="F:RNA binding"/>
    <property type="evidence" value="ECO:0007669"/>
    <property type="project" value="InterPro"/>
</dbReference>
<dbReference type="InterPro" id="IPR042935">
    <property type="entry name" value="Tad1"/>
</dbReference>
<dbReference type="PANTHER" id="PTHR47803">
    <property type="entry name" value="TRNA-SPECIFIC ADENOSINE DEAMINASE 1"/>
    <property type="match status" value="1"/>
</dbReference>
<proteinExistence type="predicted"/>
<evidence type="ECO:0000259" key="2">
    <source>
        <dbReference type="PROSITE" id="PS50141"/>
    </source>
</evidence>
<sequence length="441" mass="49496">MICQDDISIFLGDLIATEVLNEFRKMTAKGKPATRSNGVNEWTVLASVVAVINGKTLSETPEIRVLTLATGVKSLPVEFIDRNSAKGRLVHDSHAEILALRMFNYYLINEILRLEGKHPKMPSNNIKHESILMKQQREPGFMYKIKDDVELALYISELPCGDASLKVSLADDNGNDVEAWQTPVKRLKTGKDNNGIIRGRNHYSEEGSVRTKPGRPDSPVSLSKSCSDKLTLKQYIGILNCVTSLLISPKNSFLRWLVIPKPRLQPSNCEDIIRCFKTRLQTDPNLQSDGGAYLLRHYEILPTEKKFQYSKHDADQVPSMNAIVYLADYQKFPNTNMIKGGKNPIVVHEVINSGVKLGCKSKKEKNCVSSASSSVISRRKLTELAIPIIPNVSEKLDYAFIKQSNKEREAAKTLCQNQLGGWVKNTTDNFPSEIKKLIDYF</sequence>
<dbReference type="EMBL" id="BTFZ01000011">
    <property type="protein sequence ID" value="GMM37182.1"/>
    <property type="molecule type" value="Genomic_DNA"/>
</dbReference>
<dbReference type="InterPro" id="IPR002466">
    <property type="entry name" value="A_deamin"/>
</dbReference>
<accession>A0AAV5QQN5</accession>
<dbReference type="AlphaFoldDB" id="A0AAV5QQN5"/>
<gene>
    <name evidence="3" type="ORF">DASC09_045070</name>
</gene>
<dbReference type="PROSITE" id="PS50141">
    <property type="entry name" value="A_DEAMIN_EDITASE"/>
    <property type="match status" value="1"/>
</dbReference>
<dbReference type="SMART" id="SM00552">
    <property type="entry name" value="ADEAMc"/>
    <property type="match status" value="1"/>
</dbReference>
<organism evidence="3 4">
    <name type="scientific">Saccharomycopsis crataegensis</name>
    <dbReference type="NCBI Taxonomy" id="43959"/>
    <lineage>
        <taxon>Eukaryota</taxon>
        <taxon>Fungi</taxon>
        <taxon>Dikarya</taxon>
        <taxon>Ascomycota</taxon>
        <taxon>Saccharomycotina</taxon>
        <taxon>Saccharomycetes</taxon>
        <taxon>Saccharomycopsidaceae</taxon>
        <taxon>Saccharomycopsis</taxon>
    </lineage>
</organism>
<evidence type="ECO:0000313" key="4">
    <source>
        <dbReference type="Proteomes" id="UP001360560"/>
    </source>
</evidence>
<dbReference type="GO" id="GO:0002100">
    <property type="term" value="P:tRNA wobble adenosine to inosine editing"/>
    <property type="evidence" value="ECO:0007669"/>
    <property type="project" value="InterPro"/>
</dbReference>
<dbReference type="GeneID" id="90075157"/>
<evidence type="ECO:0000313" key="3">
    <source>
        <dbReference type="EMBL" id="GMM37182.1"/>
    </source>
</evidence>
<protein>
    <submittedName>
        <fullName evidence="3">tRNA-specific adenosine deaminase</fullName>
    </submittedName>
</protein>
<reference evidence="3 4" key="1">
    <citation type="journal article" date="2023" name="Elife">
        <title>Identification of key yeast species and microbe-microbe interactions impacting larval growth of Drosophila in the wild.</title>
        <authorList>
            <person name="Mure A."/>
            <person name="Sugiura Y."/>
            <person name="Maeda R."/>
            <person name="Honda K."/>
            <person name="Sakurai N."/>
            <person name="Takahashi Y."/>
            <person name="Watada M."/>
            <person name="Katoh T."/>
            <person name="Gotoh A."/>
            <person name="Gotoh Y."/>
            <person name="Taniguchi I."/>
            <person name="Nakamura K."/>
            <person name="Hayashi T."/>
            <person name="Katayama T."/>
            <person name="Uemura T."/>
            <person name="Hattori Y."/>
        </authorList>
    </citation>
    <scope>NUCLEOTIDE SEQUENCE [LARGE SCALE GENOMIC DNA]</scope>
    <source>
        <strain evidence="3 4">SC-9</strain>
    </source>
</reference>